<keyword evidence="4" id="KW-1185">Reference proteome</keyword>
<dbReference type="InterPro" id="IPR049427">
    <property type="entry name" value="Acyl-ACP_TE_C"/>
</dbReference>
<protein>
    <submittedName>
        <fullName evidence="3">Acyl-[acyl-carrier-protein] thioesterase</fullName>
    </submittedName>
</protein>
<evidence type="ECO:0000313" key="4">
    <source>
        <dbReference type="Proteomes" id="UP000733379"/>
    </source>
</evidence>
<feature type="domain" description="Acyl-ACP thioesterase N-terminal hotdog" evidence="1">
    <location>
        <begin position="26"/>
        <end position="146"/>
    </location>
</feature>
<dbReference type="Pfam" id="PF01643">
    <property type="entry name" value="Acyl-ACP_TE"/>
    <property type="match status" value="1"/>
</dbReference>
<comment type="caution">
    <text evidence="3">The sequence shown here is derived from an EMBL/GenBank/DDBJ whole genome shotgun (WGS) entry which is preliminary data.</text>
</comment>
<evidence type="ECO:0000259" key="2">
    <source>
        <dbReference type="Pfam" id="PF20791"/>
    </source>
</evidence>
<organism evidence="3 4">
    <name type="scientific">Nocardia albiluteola</name>
    <dbReference type="NCBI Taxonomy" id="2842303"/>
    <lineage>
        <taxon>Bacteria</taxon>
        <taxon>Bacillati</taxon>
        <taxon>Actinomycetota</taxon>
        <taxon>Actinomycetes</taxon>
        <taxon>Mycobacteriales</taxon>
        <taxon>Nocardiaceae</taxon>
        <taxon>Nocardia</taxon>
    </lineage>
</organism>
<evidence type="ECO:0000313" key="3">
    <source>
        <dbReference type="EMBL" id="MBU3064901.1"/>
    </source>
</evidence>
<gene>
    <name evidence="3" type="ORF">KO481_25645</name>
</gene>
<dbReference type="InterPro" id="IPR050563">
    <property type="entry name" value="4-hydroxybenzoyl-CoA_TE"/>
</dbReference>
<accession>A0ABS6B673</accession>
<dbReference type="PANTHER" id="PTHR31793">
    <property type="entry name" value="4-HYDROXYBENZOYL-COA THIOESTERASE FAMILY MEMBER"/>
    <property type="match status" value="1"/>
</dbReference>
<proteinExistence type="predicted"/>
<dbReference type="EMBL" id="JAHKNI010000009">
    <property type="protein sequence ID" value="MBU3064901.1"/>
    <property type="molecule type" value="Genomic_DNA"/>
</dbReference>
<feature type="domain" description="Acyl-ACP thioesterase-like C-terminal" evidence="2">
    <location>
        <begin position="174"/>
        <end position="232"/>
    </location>
</feature>
<reference evidence="3 4" key="1">
    <citation type="submission" date="2021-06" db="EMBL/GenBank/DDBJ databases">
        <title>Actinomycetes sequencing.</title>
        <authorList>
            <person name="Shan Q."/>
        </authorList>
    </citation>
    <scope>NUCLEOTIDE SEQUENCE [LARGE SCALE GENOMIC DNA]</scope>
    <source>
        <strain evidence="3 4">NEAU-G5</strain>
    </source>
</reference>
<dbReference type="Pfam" id="PF20791">
    <property type="entry name" value="Acyl-ACP_TE_C"/>
    <property type="match status" value="1"/>
</dbReference>
<dbReference type="InterPro" id="IPR029069">
    <property type="entry name" value="HotDog_dom_sf"/>
</dbReference>
<evidence type="ECO:0000259" key="1">
    <source>
        <dbReference type="Pfam" id="PF01643"/>
    </source>
</evidence>
<dbReference type="Gene3D" id="3.10.129.10">
    <property type="entry name" value="Hotdog Thioesterase"/>
    <property type="match status" value="1"/>
</dbReference>
<sequence>MGAAAAVDELLDIASPLPACGDLSRAFHREWPVRLGDTDGDERLRLDAVARYLQDIGCDHLLAVEEGDLHPGWIVRRTVIDVLAPIGFGDRVHLRRWPSALSNRWCNMRIQVRSEDGGLIETEMFLVHVDIEAGRPARMSDRFMAPMLATTTEHRLRWRAALRESTGVDADTWSFPLRVADVDRYGHVNNAVHWAAVEEALARFPDAQRAPYRVILEHAGPVMAGDDVQIRAWRDATGLCVQLEVDGGARTLARIESAAGTGPGESSC</sequence>
<dbReference type="RefSeq" id="WP_215920523.1">
    <property type="nucleotide sequence ID" value="NZ_JAHKNI010000009.1"/>
</dbReference>
<dbReference type="CDD" id="cd00586">
    <property type="entry name" value="4HBT"/>
    <property type="match status" value="1"/>
</dbReference>
<name>A0ABS6B673_9NOCA</name>
<dbReference type="InterPro" id="IPR002864">
    <property type="entry name" value="Acyl-ACP_thioesterase_NHD"/>
</dbReference>
<dbReference type="SUPFAM" id="SSF54637">
    <property type="entry name" value="Thioesterase/thiol ester dehydrase-isomerase"/>
    <property type="match status" value="2"/>
</dbReference>
<dbReference type="PANTHER" id="PTHR31793:SF24">
    <property type="entry name" value="LONG-CHAIN ACYL-COA THIOESTERASE FADM"/>
    <property type="match status" value="1"/>
</dbReference>
<dbReference type="Proteomes" id="UP000733379">
    <property type="component" value="Unassembled WGS sequence"/>
</dbReference>